<feature type="domain" description="Major facilitator superfamily (MFS) profile" evidence="8">
    <location>
        <begin position="10"/>
        <end position="459"/>
    </location>
</feature>
<organism evidence="9 10">
    <name type="scientific">Kibdelosporangium aridum</name>
    <dbReference type="NCBI Taxonomy" id="2030"/>
    <lineage>
        <taxon>Bacteria</taxon>
        <taxon>Bacillati</taxon>
        <taxon>Actinomycetota</taxon>
        <taxon>Actinomycetes</taxon>
        <taxon>Pseudonocardiales</taxon>
        <taxon>Pseudonocardiaceae</taxon>
        <taxon>Kibdelosporangium</taxon>
    </lineage>
</organism>
<comment type="caution">
    <text evidence="9">The sequence shown here is derived from an EMBL/GenBank/DDBJ whole genome shotgun (WGS) entry which is preliminary data.</text>
</comment>
<dbReference type="GO" id="GO:0005886">
    <property type="term" value="C:plasma membrane"/>
    <property type="evidence" value="ECO:0007669"/>
    <property type="project" value="UniProtKB-SubCell"/>
</dbReference>
<evidence type="ECO:0000256" key="4">
    <source>
        <dbReference type="ARBA" id="ARBA00022692"/>
    </source>
</evidence>
<sequence length="463" mass="47586">MEVRDNRWLVLGLMCSGLLLVAMDNTILNVALPAIAAALQPSATGLLWIVDLYSLVVAGLLVTAGTASDRLGRKRFFIAGMVLFGVASVVAAAADSTTILLLSRVLRGIGGAMIMPATLSIIRTVFTDDRERAFAIGIWTSTAAAGAAIGPIVAGAMLERFWWGSVFLTSLPIIAVAVALTIVHVPESRDPNPGRFDPLSVVLSMASIVGIVYGIKELASHGSTSAAVILVAGLVLGAVFIRRQHRLESPLLDLSLFQAKRFTAATLSVLLSFFGFFGIVFFLTQYFQVFGGFSPLTTGVWLLPLALASLLASPLTGAIVRTLGMRNALAGSFGLIAVSLSLFALLGGSADKVIIVLGFVGLGIGASIAATAGAQAIMTSAPPERAGGAAAIQETSFELGAGLGVAILGSVMAAELGGRTIADAGTAAFFDGLATTALVSAGVMLVTAVLAALWLPAREAEFV</sequence>
<dbReference type="OrthoDB" id="4172724at2"/>
<dbReference type="EMBL" id="QHKI01000001">
    <property type="protein sequence ID" value="RSM91705.1"/>
    <property type="molecule type" value="Genomic_DNA"/>
</dbReference>
<feature type="transmembrane region" description="Helical" evidence="7">
    <location>
        <begin position="433"/>
        <end position="455"/>
    </location>
</feature>
<dbReference type="SUPFAM" id="SSF103473">
    <property type="entry name" value="MFS general substrate transporter"/>
    <property type="match status" value="1"/>
</dbReference>
<accession>A0A428ZUK0</accession>
<reference evidence="9 10" key="1">
    <citation type="submission" date="2018-05" db="EMBL/GenBank/DDBJ databases">
        <title>Evolution of GPA BGCs.</title>
        <authorList>
            <person name="Waglechner N."/>
            <person name="Wright G.D."/>
        </authorList>
    </citation>
    <scope>NUCLEOTIDE SEQUENCE [LARGE SCALE GENOMIC DNA]</scope>
    <source>
        <strain evidence="9 10">A82846</strain>
    </source>
</reference>
<protein>
    <submittedName>
        <fullName evidence="9">MFS transporter</fullName>
    </submittedName>
</protein>
<feature type="transmembrane region" description="Helical" evidence="7">
    <location>
        <begin position="299"/>
        <end position="320"/>
    </location>
</feature>
<keyword evidence="6 7" id="KW-0472">Membrane</keyword>
<gene>
    <name evidence="9" type="ORF">DMH04_01655</name>
</gene>
<dbReference type="Pfam" id="PF07690">
    <property type="entry name" value="MFS_1"/>
    <property type="match status" value="1"/>
</dbReference>
<dbReference type="RefSeq" id="WP_037260224.1">
    <property type="nucleotide sequence ID" value="NZ_QHKI01000001.1"/>
</dbReference>
<feature type="transmembrane region" description="Helical" evidence="7">
    <location>
        <begin position="221"/>
        <end position="241"/>
    </location>
</feature>
<dbReference type="Gene3D" id="1.20.1250.20">
    <property type="entry name" value="MFS general substrate transporter like domains"/>
    <property type="match status" value="1"/>
</dbReference>
<feature type="transmembrane region" description="Helical" evidence="7">
    <location>
        <begin position="353"/>
        <end position="374"/>
    </location>
</feature>
<feature type="transmembrane region" description="Helical" evidence="7">
    <location>
        <begin position="106"/>
        <end position="126"/>
    </location>
</feature>
<dbReference type="Gene3D" id="1.20.1720.10">
    <property type="entry name" value="Multidrug resistance protein D"/>
    <property type="match status" value="1"/>
</dbReference>
<keyword evidence="5 7" id="KW-1133">Transmembrane helix</keyword>
<dbReference type="InterPro" id="IPR036259">
    <property type="entry name" value="MFS_trans_sf"/>
</dbReference>
<dbReference type="GO" id="GO:0022857">
    <property type="term" value="F:transmembrane transporter activity"/>
    <property type="evidence" value="ECO:0007669"/>
    <property type="project" value="InterPro"/>
</dbReference>
<feature type="transmembrane region" description="Helical" evidence="7">
    <location>
        <begin position="262"/>
        <end position="287"/>
    </location>
</feature>
<dbReference type="AlphaFoldDB" id="A0A428ZUK0"/>
<dbReference type="PROSITE" id="PS00216">
    <property type="entry name" value="SUGAR_TRANSPORT_1"/>
    <property type="match status" value="1"/>
</dbReference>
<evidence type="ECO:0000256" key="1">
    <source>
        <dbReference type="ARBA" id="ARBA00004651"/>
    </source>
</evidence>
<feature type="transmembrane region" description="Helical" evidence="7">
    <location>
        <begin position="76"/>
        <end position="94"/>
    </location>
</feature>
<keyword evidence="3" id="KW-1003">Cell membrane</keyword>
<evidence type="ECO:0000259" key="8">
    <source>
        <dbReference type="PROSITE" id="PS50850"/>
    </source>
</evidence>
<feature type="transmembrane region" description="Helical" evidence="7">
    <location>
        <begin position="46"/>
        <end position="64"/>
    </location>
</feature>
<evidence type="ECO:0000256" key="5">
    <source>
        <dbReference type="ARBA" id="ARBA00022989"/>
    </source>
</evidence>
<dbReference type="Proteomes" id="UP000287547">
    <property type="component" value="Unassembled WGS sequence"/>
</dbReference>
<dbReference type="PANTHER" id="PTHR42718">
    <property type="entry name" value="MAJOR FACILITATOR SUPERFAMILY MULTIDRUG TRANSPORTER MFSC"/>
    <property type="match status" value="1"/>
</dbReference>
<dbReference type="InterPro" id="IPR020846">
    <property type="entry name" value="MFS_dom"/>
</dbReference>
<evidence type="ECO:0000313" key="10">
    <source>
        <dbReference type="Proteomes" id="UP000287547"/>
    </source>
</evidence>
<evidence type="ECO:0000256" key="6">
    <source>
        <dbReference type="ARBA" id="ARBA00023136"/>
    </source>
</evidence>
<feature type="transmembrane region" description="Helical" evidence="7">
    <location>
        <begin position="196"/>
        <end position="215"/>
    </location>
</feature>
<evidence type="ECO:0000256" key="3">
    <source>
        <dbReference type="ARBA" id="ARBA00022475"/>
    </source>
</evidence>
<proteinExistence type="predicted"/>
<name>A0A428ZUK0_KIBAR</name>
<dbReference type="PANTHER" id="PTHR42718:SF47">
    <property type="entry name" value="METHYL VIOLOGEN RESISTANCE PROTEIN SMVA"/>
    <property type="match status" value="1"/>
</dbReference>
<dbReference type="PRINTS" id="PR01036">
    <property type="entry name" value="TCRTETB"/>
</dbReference>
<evidence type="ECO:0000313" key="9">
    <source>
        <dbReference type="EMBL" id="RSM91705.1"/>
    </source>
</evidence>
<dbReference type="InterPro" id="IPR005829">
    <property type="entry name" value="Sugar_transporter_CS"/>
</dbReference>
<dbReference type="InterPro" id="IPR011701">
    <property type="entry name" value="MFS"/>
</dbReference>
<keyword evidence="4 7" id="KW-0812">Transmembrane</keyword>
<keyword evidence="2" id="KW-0813">Transport</keyword>
<feature type="transmembrane region" description="Helical" evidence="7">
    <location>
        <begin position="161"/>
        <end position="184"/>
    </location>
</feature>
<evidence type="ECO:0000256" key="7">
    <source>
        <dbReference type="SAM" id="Phobius"/>
    </source>
</evidence>
<feature type="transmembrane region" description="Helical" evidence="7">
    <location>
        <begin position="133"/>
        <end position="155"/>
    </location>
</feature>
<evidence type="ECO:0000256" key="2">
    <source>
        <dbReference type="ARBA" id="ARBA00022448"/>
    </source>
</evidence>
<dbReference type="CDD" id="cd17321">
    <property type="entry name" value="MFS_MMR_MDR_like"/>
    <property type="match status" value="1"/>
</dbReference>
<comment type="subcellular location">
    <subcellularLocation>
        <location evidence="1">Cell membrane</location>
        <topology evidence="1">Multi-pass membrane protein</topology>
    </subcellularLocation>
</comment>
<dbReference type="PROSITE" id="PS50850">
    <property type="entry name" value="MFS"/>
    <property type="match status" value="1"/>
</dbReference>
<feature type="transmembrane region" description="Helical" evidence="7">
    <location>
        <begin position="327"/>
        <end position="347"/>
    </location>
</feature>
<feature type="transmembrane region" description="Helical" evidence="7">
    <location>
        <begin position="395"/>
        <end position="413"/>
    </location>
</feature>